<dbReference type="PANTHER" id="PTHR30572">
    <property type="entry name" value="MEMBRANE COMPONENT OF TRANSPORTER-RELATED"/>
    <property type="match status" value="1"/>
</dbReference>
<evidence type="ECO:0000256" key="2">
    <source>
        <dbReference type="ARBA" id="ARBA00022475"/>
    </source>
</evidence>
<dbReference type="Pfam" id="PF02687">
    <property type="entry name" value="FtsX"/>
    <property type="match status" value="1"/>
</dbReference>
<evidence type="ECO:0000256" key="5">
    <source>
        <dbReference type="ARBA" id="ARBA00023136"/>
    </source>
</evidence>
<evidence type="ECO:0000256" key="6">
    <source>
        <dbReference type="ARBA" id="ARBA00038076"/>
    </source>
</evidence>
<organism evidence="10 11">
    <name type="scientific">Gryllotalpicola daejeonensis</name>
    <dbReference type="NCBI Taxonomy" id="993087"/>
    <lineage>
        <taxon>Bacteria</taxon>
        <taxon>Bacillati</taxon>
        <taxon>Actinomycetota</taxon>
        <taxon>Actinomycetes</taxon>
        <taxon>Micrococcales</taxon>
        <taxon>Microbacteriaceae</taxon>
        <taxon>Gryllotalpicola</taxon>
    </lineage>
</organism>
<evidence type="ECO:0000256" key="7">
    <source>
        <dbReference type="SAM" id="MobiDB-lite"/>
    </source>
</evidence>
<comment type="subcellular location">
    <subcellularLocation>
        <location evidence="1">Cell membrane</location>
        <topology evidence="1">Multi-pass membrane protein</topology>
    </subcellularLocation>
</comment>
<dbReference type="PANTHER" id="PTHR30572:SF4">
    <property type="entry name" value="ABC TRANSPORTER PERMEASE YTRF"/>
    <property type="match status" value="1"/>
</dbReference>
<feature type="transmembrane region" description="Helical" evidence="8">
    <location>
        <begin position="868"/>
        <end position="891"/>
    </location>
</feature>
<dbReference type="InterPro" id="IPR003838">
    <property type="entry name" value="ABC3_permease_C"/>
</dbReference>
<keyword evidence="3 8" id="KW-0812">Transmembrane</keyword>
<feature type="region of interest" description="Disordered" evidence="7">
    <location>
        <begin position="72"/>
        <end position="105"/>
    </location>
</feature>
<feature type="transmembrane region" description="Helical" evidence="8">
    <location>
        <begin position="21"/>
        <end position="43"/>
    </location>
</feature>
<reference evidence="10" key="2">
    <citation type="submission" date="2023-12" db="EMBL/GenBank/DDBJ databases">
        <authorList>
            <person name="Sun Q."/>
            <person name="Inoue M."/>
        </authorList>
    </citation>
    <scope>NUCLEOTIDE SEQUENCE</scope>
    <source>
        <strain evidence="10">JCM 17590</strain>
    </source>
</reference>
<protein>
    <recommendedName>
        <fullName evidence="9">ABC3 transporter permease C-terminal domain-containing protein</fullName>
    </recommendedName>
</protein>
<keyword evidence="2" id="KW-1003">Cell membrane</keyword>
<evidence type="ECO:0000313" key="10">
    <source>
        <dbReference type="EMBL" id="GAA4155846.1"/>
    </source>
</evidence>
<proteinExistence type="inferred from homology"/>
<accession>A0ABP7ZFD2</accession>
<dbReference type="Proteomes" id="UP001415169">
    <property type="component" value="Unassembled WGS sequence"/>
</dbReference>
<dbReference type="EMBL" id="BAABBV010000001">
    <property type="protein sequence ID" value="GAA4155846.1"/>
    <property type="molecule type" value="Genomic_DNA"/>
</dbReference>
<evidence type="ECO:0000313" key="11">
    <source>
        <dbReference type="Proteomes" id="UP001415169"/>
    </source>
</evidence>
<feature type="transmembrane region" description="Helical" evidence="8">
    <location>
        <begin position="472"/>
        <end position="502"/>
    </location>
</feature>
<evidence type="ECO:0000259" key="9">
    <source>
        <dbReference type="Pfam" id="PF02687"/>
    </source>
</evidence>
<comment type="similarity">
    <text evidence="6">Belongs to the ABC-4 integral membrane protein family.</text>
</comment>
<feature type="transmembrane region" description="Helical" evidence="8">
    <location>
        <begin position="325"/>
        <end position="355"/>
    </location>
</feature>
<feature type="transmembrane region" description="Helical" evidence="8">
    <location>
        <begin position="903"/>
        <end position="925"/>
    </location>
</feature>
<keyword evidence="11" id="KW-1185">Reference proteome</keyword>
<feature type="domain" description="ABC3 transporter permease C-terminal" evidence="9">
    <location>
        <begin position="286"/>
        <end position="403"/>
    </location>
</feature>
<evidence type="ECO:0000256" key="3">
    <source>
        <dbReference type="ARBA" id="ARBA00022692"/>
    </source>
</evidence>
<evidence type="ECO:0000256" key="4">
    <source>
        <dbReference type="ARBA" id="ARBA00022989"/>
    </source>
</evidence>
<sequence>MSALALAWRLARRGTALSRPQAALIIALIAVPIIGYAGAVLIVDSRNATTAESMDALMGHAQSRIQLVNAPDSSLRQKPPGSDQWEISYDSQGNPLHTTGDPGDVPLASVLPSGTRVLRLADTTVEADSRTGVADVAATVGPVWDQTFRGRFSVVSGRAPQNGQEAMVTAAALGRLGVQVGDAVHLRTPISGDFTITGVVDDTRVTRATPEVFLDDGALDGTTAQPAAQSYSYYLPALDVNATQAKALNHAGYIVVSRALVARYGLHGWHNVQSSDGSLWLALSLALVFGAFEVILLAGSAFFIGAKQRQRVLAIIASSGGSRGVLIGVVTLTGALLGAVGGVVGSVIGVGAGSVFLRLTADGSAAHYPGYHFVWWAYALMVLAATVIGTCAAVVPAVLVSRLDVVGALRGATRPARSHARRPIMGTIVTLVGAIVALASGILAAGVASGWFTTPGGHGFIEQHAARIVSLLYFGITGGVIVTQLGLILMSSLVLAGVGAALRRLGVASRLASRDLARNRSRAVPAIASIMTTSFLAVFFMGLIASEDAASSARYSWDISDQQVAAYVSTDAPEGETLAAHRAELTAALTRTLPITKPVLISGAQLPTRDIDAADHSLYPVPIAPKANRCPKTMQGYLEDSASDKDWRCSDLVADYGLSSDAAPLLVVGGVTALTQILGHAPSAAAAAELKSGGAVSLHRSYVADGRLNIGWFTAQQTQDLRKVDTLASPQKSAALPAVYEPTPHPLSFGVVVSPDAARRLGIDATPRVLLASLKRPPTEGEQDALRAAMNVINAGAHNAFGAGVQTGPTPTSPVFSWGALAASSLIALAAAVVALSLARQDGARDAAVFDAVGASPHMRRSVAFWQALIIVGTGAILGALTATLTVFSAFGLAPGQVFAMPWAQVVFGTFGLTIAIALGAWLVAGHRQTESAGRAAIA</sequence>
<keyword evidence="4 8" id="KW-1133">Transmembrane helix</keyword>
<name>A0ABP7ZFD2_9MICO</name>
<feature type="transmembrane region" description="Helical" evidence="8">
    <location>
        <begin position="279"/>
        <end position="304"/>
    </location>
</feature>
<evidence type="ECO:0000256" key="8">
    <source>
        <dbReference type="SAM" id="Phobius"/>
    </source>
</evidence>
<evidence type="ECO:0000256" key="1">
    <source>
        <dbReference type="ARBA" id="ARBA00004651"/>
    </source>
</evidence>
<feature type="transmembrane region" description="Helical" evidence="8">
    <location>
        <begin position="815"/>
        <end position="838"/>
    </location>
</feature>
<gene>
    <name evidence="10" type="ORF">GCM10022286_05400</name>
</gene>
<feature type="transmembrane region" description="Helical" evidence="8">
    <location>
        <begin position="375"/>
        <end position="403"/>
    </location>
</feature>
<feature type="transmembrane region" description="Helical" evidence="8">
    <location>
        <begin position="523"/>
        <end position="545"/>
    </location>
</feature>
<feature type="transmembrane region" description="Helical" evidence="8">
    <location>
        <begin position="424"/>
        <end position="452"/>
    </location>
</feature>
<reference evidence="10" key="1">
    <citation type="journal article" date="2014" name="Int. J. Syst. Evol. Microbiol.">
        <title>Complete genome of a new Firmicutes species belonging to the dominant human colonic microbiota ('Ruminococcus bicirculans') reveals two chromosomes and a selective capacity to utilize plant glucans.</title>
        <authorList>
            <consortium name="NISC Comparative Sequencing Program"/>
            <person name="Wegmann U."/>
            <person name="Louis P."/>
            <person name="Goesmann A."/>
            <person name="Henrissat B."/>
            <person name="Duncan S.H."/>
            <person name="Flint H.J."/>
        </authorList>
    </citation>
    <scope>NUCLEOTIDE SEQUENCE</scope>
    <source>
        <strain evidence="10">JCM 17590</strain>
    </source>
</reference>
<dbReference type="InterPro" id="IPR050250">
    <property type="entry name" value="Macrolide_Exporter_MacB"/>
</dbReference>
<keyword evidence="5 8" id="KW-0472">Membrane</keyword>
<comment type="caution">
    <text evidence="10">The sequence shown here is derived from an EMBL/GenBank/DDBJ whole genome shotgun (WGS) entry which is preliminary data.</text>
</comment>